<evidence type="ECO:0000256" key="1">
    <source>
        <dbReference type="SAM" id="MobiDB-lite"/>
    </source>
</evidence>
<proteinExistence type="predicted"/>
<feature type="domain" description="MULE transposase" evidence="2">
    <location>
        <begin position="365"/>
        <end position="447"/>
    </location>
</feature>
<protein>
    <recommendedName>
        <fullName evidence="2">MULE transposase domain-containing protein</fullName>
    </recommendedName>
</protein>
<sequence>MQDMFIYPYHEPPFLPTGFHFGDFCQDSSSDTLPNGSTASNALLVTTAQPQSSPLYMDLTTQLIPAPTTPLPATSTAPTPFQPTFAPLLFGYEPFTNVGYYNSLYSATSPLYISSLSPHATAATPPAPASTLATTSVLPTPHRMLPTPAALILPSPSIQNTTQANASPCVAPLSSLHPSPADTNAPSSVSHGSSFSGTTRSYTFYRVHSNKNHDNNFCVHCLKERRRRGEHLGGGYIKEMQTVRRDPSCAGKNPVRVYLDMLAAPLEADNEQMEDSIRAAIRRSGYQARRRVISRNVNLWINRSVTMEQVPSEYQTLRDGSTFLHHHTPGFHIYFSMATLQKACEGGLHAIVADGMHSLHPKSLGYHAQLYCVHGVCSQGVEVPLLYCITSKKTEATYVKIFEMLKTNIMDDAPRRVILDFEKAAIKAALKTFPRASVEGCSFHIAQACNRKRDALGIRRYIHGLERDERVAEWWEVVKGTNNVILTLKKFRPVISVLGVVFLPRSLISEVRALRAPPIPREHAAYKKCEDFLSYFQTTWMQGPFKDLWCKWNLEELRTTNLAEAFHR</sequence>
<reference evidence="3 4" key="1">
    <citation type="submission" date="2015-09" db="EMBL/GenBank/DDBJ databases">
        <title>Draft genome of the parasitic nematode Teladorsagia circumcincta isolate WARC Sus (inbred).</title>
        <authorList>
            <person name="Mitreva M."/>
        </authorList>
    </citation>
    <scope>NUCLEOTIDE SEQUENCE [LARGE SCALE GENOMIC DNA]</scope>
    <source>
        <strain evidence="3 4">S</strain>
    </source>
</reference>
<dbReference type="OrthoDB" id="5839148at2759"/>
<accession>A0A2G9TV64</accession>
<dbReference type="EMBL" id="KZ352824">
    <property type="protein sequence ID" value="PIO61919.1"/>
    <property type="molecule type" value="Genomic_DNA"/>
</dbReference>
<organism evidence="3 4">
    <name type="scientific">Teladorsagia circumcincta</name>
    <name type="common">Brown stomach worm</name>
    <name type="synonym">Ostertagia circumcincta</name>
    <dbReference type="NCBI Taxonomy" id="45464"/>
    <lineage>
        <taxon>Eukaryota</taxon>
        <taxon>Metazoa</taxon>
        <taxon>Ecdysozoa</taxon>
        <taxon>Nematoda</taxon>
        <taxon>Chromadorea</taxon>
        <taxon>Rhabditida</taxon>
        <taxon>Rhabditina</taxon>
        <taxon>Rhabditomorpha</taxon>
        <taxon>Strongyloidea</taxon>
        <taxon>Trichostrongylidae</taxon>
        <taxon>Teladorsagia</taxon>
    </lineage>
</organism>
<keyword evidence="4" id="KW-1185">Reference proteome</keyword>
<dbReference type="Proteomes" id="UP000230423">
    <property type="component" value="Unassembled WGS sequence"/>
</dbReference>
<gene>
    <name evidence="3" type="ORF">TELCIR_16543</name>
</gene>
<evidence type="ECO:0000313" key="4">
    <source>
        <dbReference type="Proteomes" id="UP000230423"/>
    </source>
</evidence>
<dbReference type="Pfam" id="PF10551">
    <property type="entry name" value="MULE"/>
    <property type="match status" value="1"/>
</dbReference>
<evidence type="ECO:0000259" key="2">
    <source>
        <dbReference type="Pfam" id="PF10551"/>
    </source>
</evidence>
<dbReference type="AlphaFoldDB" id="A0A2G9TV64"/>
<feature type="region of interest" description="Disordered" evidence="1">
    <location>
        <begin position="163"/>
        <end position="195"/>
    </location>
</feature>
<name>A0A2G9TV64_TELCI</name>
<evidence type="ECO:0000313" key="3">
    <source>
        <dbReference type="EMBL" id="PIO61919.1"/>
    </source>
</evidence>
<dbReference type="InterPro" id="IPR018289">
    <property type="entry name" value="MULE_transposase_dom"/>
</dbReference>